<protein>
    <submittedName>
        <fullName evidence="2">Uncharacterized protein</fullName>
    </submittedName>
</protein>
<organism evidence="2 3">
    <name type="scientific">Aphanomyces euteiches</name>
    <dbReference type="NCBI Taxonomy" id="100861"/>
    <lineage>
        <taxon>Eukaryota</taxon>
        <taxon>Sar</taxon>
        <taxon>Stramenopiles</taxon>
        <taxon>Oomycota</taxon>
        <taxon>Saprolegniomycetes</taxon>
        <taxon>Saprolegniales</taxon>
        <taxon>Verrucalvaceae</taxon>
        <taxon>Aphanomyces</taxon>
    </lineage>
</organism>
<dbReference type="Proteomes" id="UP000481153">
    <property type="component" value="Unassembled WGS sequence"/>
</dbReference>
<proteinExistence type="predicted"/>
<keyword evidence="1" id="KW-1133">Transmembrane helix</keyword>
<evidence type="ECO:0000313" key="2">
    <source>
        <dbReference type="EMBL" id="KAF0728919.1"/>
    </source>
</evidence>
<evidence type="ECO:0000313" key="3">
    <source>
        <dbReference type="Proteomes" id="UP000481153"/>
    </source>
</evidence>
<name>A0A6G0WNI0_9STRA</name>
<gene>
    <name evidence="2" type="ORF">Ae201684_013351</name>
</gene>
<keyword evidence="3" id="KW-1185">Reference proteome</keyword>
<keyword evidence="1" id="KW-0472">Membrane</keyword>
<sequence>MNATLVPYTYPPSYQGVNAAVNAKSKAFSRYLVLGIASFTMITFTWMLFGLTWKRPRWWFATLTRWFHISDPESTSQLMALAGSSRVRQRVPANSAMAISLEAWRIHQEEKHEPPPPIDQLEQPYYVAPATPPQEI</sequence>
<comment type="caution">
    <text evidence="2">The sequence shown here is derived from an EMBL/GenBank/DDBJ whole genome shotgun (WGS) entry which is preliminary data.</text>
</comment>
<dbReference type="AlphaFoldDB" id="A0A6G0WNI0"/>
<keyword evidence="1" id="KW-0812">Transmembrane</keyword>
<evidence type="ECO:0000256" key="1">
    <source>
        <dbReference type="SAM" id="Phobius"/>
    </source>
</evidence>
<feature type="transmembrane region" description="Helical" evidence="1">
    <location>
        <begin position="31"/>
        <end position="53"/>
    </location>
</feature>
<dbReference type="VEuPathDB" id="FungiDB:AeMF1_010839"/>
<reference evidence="2 3" key="1">
    <citation type="submission" date="2019-07" db="EMBL/GenBank/DDBJ databases">
        <title>Genomics analysis of Aphanomyces spp. identifies a new class of oomycete effector associated with host adaptation.</title>
        <authorList>
            <person name="Gaulin E."/>
        </authorList>
    </citation>
    <scope>NUCLEOTIDE SEQUENCE [LARGE SCALE GENOMIC DNA]</scope>
    <source>
        <strain evidence="2 3">ATCC 201684</strain>
    </source>
</reference>
<accession>A0A6G0WNI0</accession>
<dbReference type="EMBL" id="VJMJ01000171">
    <property type="protein sequence ID" value="KAF0728919.1"/>
    <property type="molecule type" value="Genomic_DNA"/>
</dbReference>